<organism evidence="2 3">
    <name type="scientific">Volvox africanus</name>
    <dbReference type="NCBI Taxonomy" id="51714"/>
    <lineage>
        <taxon>Eukaryota</taxon>
        <taxon>Viridiplantae</taxon>
        <taxon>Chlorophyta</taxon>
        <taxon>core chlorophytes</taxon>
        <taxon>Chlorophyceae</taxon>
        <taxon>CS clade</taxon>
        <taxon>Chlamydomonadales</taxon>
        <taxon>Volvocaceae</taxon>
        <taxon>Volvox</taxon>
    </lineage>
</organism>
<feature type="region of interest" description="Disordered" evidence="1">
    <location>
        <begin position="624"/>
        <end position="644"/>
    </location>
</feature>
<comment type="caution">
    <text evidence="2">The sequence shown here is derived from an EMBL/GenBank/DDBJ whole genome shotgun (WGS) entry which is preliminary data.</text>
</comment>
<feature type="region of interest" description="Disordered" evidence="1">
    <location>
        <begin position="169"/>
        <end position="219"/>
    </location>
</feature>
<feature type="region of interest" description="Disordered" evidence="1">
    <location>
        <begin position="352"/>
        <end position="434"/>
    </location>
</feature>
<dbReference type="InterPro" id="IPR036388">
    <property type="entry name" value="WH-like_DNA-bd_sf"/>
</dbReference>
<feature type="compositionally biased region" description="Acidic residues" evidence="1">
    <location>
        <begin position="207"/>
        <end position="216"/>
    </location>
</feature>
<evidence type="ECO:0008006" key="4">
    <source>
        <dbReference type="Google" id="ProtNLM"/>
    </source>
</evidence>
<accession>A0A8J4F648</accession>
<gene>
    <name evidence="2" type="ORF">Vafri_16866</name>
</gene>
<dbReference type="Gene3D" id="1.10.10.10">
    <property type="entry name" value="Winged helix-like DNA-binding domain superfamily/Winged helix DNA-binding domain"/>
    <property type="match status" value="1"/>
</dbReference>
<dbReference type="SUPFAM" id="SSF46785">
    <property type="entry name" value="Winged helix' DNA-binding domain"/>
    <property type="match status" value="1"/>
</dbReference>
<feature type="compositionally biased region" description="Basic and acidic residues" evidence="1">
    <location>
        <begin position="188"/>
        <end position="200"/>
    </location>
</feature>
<name>A0A8J4F648_9CHLO</name>
<evidence type="ECO:0000313" key="2">
    <source>
        <dbReference type="EMBL" id="GIL62682.1"/>
    </source>
</evidence>
<dbReference type="AlphaFoldDB" id="A0A8J4F648"/>
<sequence>MNKAYMNVVYRPPEEGEVFNTFHDMVHAAILCARSGTATLKEIYAACTRFGRVRCRRTGGWRLVTERRNWKSHVRHTLYTTEKFLRCPHDSDSWMIAPEFCYAIPQTTRQLTGNVAQEEGAEATVRGSLARSRTKAAQRTQYATSFAKQEEVRGNRQVTGKIIPARQHAVAGPMQHSATGAGSSDGGDTDRYGYTDRDGGDWSGGELQDDEPEEEAEQRLQCTMPSLREDRAACAGVPVGGLAANAKAYGVGSLAGRTQALLGVTAAAAAALGDEELDLNDAGTRTALCAAQEVLNNPAAAKILLRLMQQRQVQEQQQLQELLQQQNQHGRVTGLQDSGAVCRAHRKRRIEDAFEGDGEGGLVAAPVVEDDEQDEGMSDRRAASQRLKRDKQVENSKGRQPLASEAMPHSRSTAHRQLSARTPRTQAGSKGGGCSGGAFVAGLELRFGSAGRPDAFGEGVSRGADRRWAMPHTSQYVDAAWQEDEDTEGEGWEEHADLDDEEWDVDEDATQCCHRGGVQLRPSRLENSRGLRDKPPTVAPVAAEEVLERHEGSPPRQALRFLTPAEQLSYIESTAHLNVATTAAAAAAAAAAVAVAAAAGDAPMRRAVPSDMALGAQRGWLRRTGSGVRADSTADTETEEPRHKRARDISYLSAPVALRNLAGELQVYHSRSAAAAAAAMASSANMQQARGYPGHIVC</sequence>
<proteinExistence type="predicted"/>
<dbReference type="Proteomes" id="UP000747399">
    <property type="component" value="Unassembled WGS sequence"/>
</dbReference>
<feature type="compositionally biased region" description="Polar residues" evidence="1">
    <location>
        <begin position="415"/>
        <end position="426"/>
    </location>
</feature>
<protein>
    <recommendedName>
        <fullName evidence="4">Fork-head domain-containing protein</fullName>
    </recommendedName>
</protein>
<dbReference type="InterPro" id="IPR036390">
    <property type="entry name" value="WH_DNA-bd_sf"/>
</dbReference>
<keyword evidence="3" id="KW-1185">Reference proteome</keyword>
<evidence type="ECO:0000313" key="3">
    <source>
        <dbReference type="Proteomes" id="UP000747399"/>
    </source>
</evidence>
<reference evidence="2" key="1">
    <citation type="journal article" date="2021" name="Proc. Natl. Acad. Sci. U.S.A.">
        <title>Three genomes in the algal genus Volvox reveal the fate of a haploid sex-determining region after a transition to homothallism.</title>
        <authorList>
            <person name="Yamamoto K."/>
            <person name="Hamaji T."/>
            <person name="Kawai-Toyooka H."/>
            <person name="Matsuzaki R."/>
            <person name="Takahashi F."/>
            <person name="Nishimura Y."/>
            <person name="Kawachi M."/>
            <person name="Noguchi H."/>
            <person name="Minakuchi Y."/>
            <person name="Umen J.G."/>
            <person name="Toyoda A."/>
            <person name="Nozaki H."/>
        </authorList>
    </citation>
    <scope>NUCLEOTIDE SEQUENCE</scope>
    <source>
        <strain evidence="2">NIES-3780</strain>
    </source>
</reference>
<dbReference type="EMBL" id="BNCO01000052">
    <property type="protein sequence ID" value="GIL62682.1"/>
    <property type="molecule type" value="Genomic_DNA"/>
</dbReference>
<evidence type="ECO:0000256" key="1">
    <source>
        <dbReference type="SAM" id="MobiDB-lite"/>
    </source>
</evidence>